<name>A0A835QDT0_VANPL</name>
<protein>
    <submittedName>
        <fullName evidence="1">Uncharacterized protein</fullName>
    </submittedName>
</protein>
<dbReference type="Proteomes" id="UP000636800">
    <property type="component" value="Unassembled WGS sequence"/>
</dbReference>
<organism evidence="1 2">
    <name type="scientific">Vanilla planifolia</name>
    <name type="common">Vanilla</name>
    <dbReference type="NCBI Taxonomy" id="51239"/>
    <lineage>
        <taxon>Eukaryota</taxon>
        <taxon>Viridiplantae</taxon>
        <taxon>Streptophyta</taxon>
        <taxon>Embryophyta</taxon>
        <taxon>Tracheophyta</taxon>
        <taxon>Spermatophyta</taxon>
        <taxon>Magnoliopsida</taxon>
        <taxon>Liliopsida</taxon>
        <taxon>Asparagales</taxon>
        <taxon>Orchidaceae</taxon>
        <taxon>Vanilloideae</taxon>
        <taxon>Vanilleae</taxon>
        <taxon>Vanilla</taxon>
    </lineage>
</organism>
<dbReference type="EMBL" id="JADCNL010000008">
    <property type="protein sequence ID" value="KAG0469573.1"/>
    <property type="molecule type" value="Genomic_DNA"/>
</dbReference>
<gene>
    <name evidence="1" type="ORF">HPP92_016273</name>
</gene>
<proteinExistence type="predicted"/>
<accession>A0A835QDT0</accession>
<keyword evidence="2" id="KW-1185">Reference proteome</keyword>
<evidence type="ECO:0000313" key="2">
    <source>
        <dbReference type="Proteomes" id="UP000636800"/>
    </source>
</evidence>
<evidence type="ECO:0000313" key="1">
    <source>
        <dbReference type="EMBL" id="KAG0469573.1"/>
    </source>
</evidence>
<dbReference type="OrthoDB" id="2421129at2759"/>
<dbReference type="AlphaFoldDB" id="A0A835QDT0"/>
<reference evidence="1 2" key="1">
    <citation type="journal article" date="2020" name="Nat. Food">
        <title>A phased Vanilla planifolia genome enables genetic improvement of flavour and production.</title>
        <authorList>
            <person name="Hasing T."/>
            <person name="Tang H."/>
            <person name="Brym M."/>
            <person name="Khazi F."/>
            <person name="Huang T."/>
            <person name="Chambers A.H."/>
        </authorList>
    </citation>
    <scope>NUCLEOTIDE SEQUENCE [LARGE SCALE GENOMIC DNA]</scope>
    <source>
        <tissue evidence="1">Leaf</tissue>
    </source>
</reference>
<comment type="caution">
    <text evidence="1">The sequence shown here is derived from an EMBL/GenBank/DDBJ whole genome shotgun (WGS) entry which is preliminary data.</text>
</comment>
<sequence length="122" mass="13827">MDAIFLKYEVLCDAWAAEFKSSGFISGFSPPSLQKPPPFGHHRLPEFSRLNKKRMGLLRRKVADFLNCCKDWQAKKPSGSVDLRRGSVNGCGFYSRTSAVDRDERVREAVMYCKRTMTSGSL</sequence>